<dbReference type="OrthoDB" id="9770388at2"/>
<name>A0A1H5W2W1_9GAMM</name>
<dbReference type="Gene3D" id="3.60.70.12">
    <property type="entry name" value="L-amino peptidase D-ALA esterase/amidase"/>
    <property type="match status" value="1"/>
</dbReference>
<dbReference type="RefSeq" id="WP_104001868.1">
    <property type="nucleotide sequence ID" value="NZ_FNVQ01000001.1"/>
</dbReference>
<reference evidence="2 3" key="1">
    <citation type="submission" date="2016-10" db="EMBL/GenBank/DDBJ databases">
        <authorList>
            <person name="de Groot N.N."/>
        </authorList>
    </citation>
    <scope>NUCLEOTIDE SEQUENCE [LARGE SCALE GENOMIC DNA]</scope>
    <source>
        <strain evidence="2 3">DSM 22012</strain>
    </source>
</reference>
<dbReference type="AlphaFoldDB" id="A0A1H5W2W1"/>
<accession>A0A1H5W2W1</accession>
<proteinExistence type="inferred from homology"/>
<evidence type="ECO:0000313" key="3">
    <source>
        <dbReference type="Proteomes" id="UP000236745"/>
    </source>
</evidence>
<organism evidence="2 3">
    <name type="scientific">Marinobacterium lutimaris</name>
    <dbReference type="NCBI Taxonomy" id="568106"/>
    <lineage>
        <taxon>Bacteria</taxon>
        <taxon>Pseudomonadati</taxon>
        <taxon>Pseudomonadota</taxon>
        <taxon>Gammaproteobacteria</taxon>
        <taxon>Oceanospirillales</taxon>
        <taxon>Oceanospirillaceae</taxon>
        <taxon>Marinobacterium</taxon>
    </lineage>
</organism>
<dbReference type="PANTHER" id="PTHR36512">
    <property type="entry name" value="D-AMINOPEPTIDASE"/>
    <property type="match status" value="1"/>
</dbReference>
<keyword evidence="2" id="KW-0645">Protease</keyword>
<dbReference type="Pfam" id="PF03576">
    <property type="entry name" value="Peptidase_S58"/>
    <property type="match status" value="1"/>
</dbReference>
<keyword evidence="3" id="KW-1185">Reference proteome</keyword>
<protein>
    <submittedName>
        <fullName evidence="2">L-aminopeptidase DmpA. Serine peptidase. MEROPS family S58</fullName>
    </submittedName>
</protein>
<dbReference type="SUPFAM" id="SSF56266">
    <property type="entry name" value="DmpA/ArgJ-like"/>
    <property type="match status" value="1"/>
</dbReference>
<gene>
    <name evidence="2" type="ORF">SAMN05444390_101922</name>
</gene>
<dbReference type="Proteomes" id="UP000236745">
    <property type="component" value="Unassembled WGS sequence"/>
</dbReference>
<keyword evidence="2" id="KW-0378">Hydrolase</keyword>
<evidence type="ECO:0000313" key="2">
    <source>
        <dbReference type="EMBL" id="SEF93648.1"/>
    </source>
</evidence>
<sequence length="375" mass="39911">MTNKRARDFGIPFTGKTGPNNAITDVAGVEVGYTTLISDNPASPVRTGVTAILPRGKNKEPQPVWAGTYALNGNGEMTGTHWIQDGGYFAGPVMLTNSHSVGIVHHAATKWMINHYRDHWRDNHLWAMPVVAETYDGVINDINAQHVTEADALAALENTQGGAIAEGNVGGGTGMIAYEYKGGTGTSSRLIDVNGKTYTVAALVQANHGIRPWFTVRGVPVGRLMEVERVHTKEQGSIIVVLATDAPMLPHQLKRMAKRAAIGIGRNGSPGGNNSGDIFLAFSTANKKALPQLSGAQCSMEYLNDEVFDDLYMAAVDAVDESVINAMVAAEDTPTFKQPAGQICKAVDAEQLASLVRSFYEAASNDAVSLAAFQG</sequence>
<dbReference type="GO" id="GO:0004177">
    <property type="term" value="F:aminopeptidase activity"/>
    <property type="evidence" value="ECO:0007669"/>
    <property type="project" value="UniProtKB-KW"/>
</dbReference>
<dbReference type="PANTHER" id="PTHR36512:SF3">
    <property type="entry name" value="BLR5678 PROTEIN"/>
    <property type="match status" value="1"/>
</dbReference>
<dbReference type="InterPro" id="IPR005321">
    <property type="entry name" value="Peptidase_S58_DmpA"/>
</dbReference>
<comment type="similarity">
    <text evidence="1">Belongs to the peptidase S58 family.</text>
</comment>
<keyword evidence="2" id="KW-0031">Aminopeptidase</keyword>
<dbReference type="InterPro" id="IPR016117">
    <property type="entry name" value="ArgJ-like_dom_sf"/>
</dbReference>
<dbReference type="CDD" id="cd02253">
    <property type="entry name" value="DmpA"/>
    <property type="match status" value="1"/>
</dbReference>
<evidence type="ECO:0000256" key="1">
    <source>
        <dbReference type="ARBA" id="ARBA00007068"/>
    </source>
</evidence>
<dbReference type="EMBL" id="FNVQ01000001">
    <property type="protein sequence ID" value="SEF93648.1"/>
    <property type="molecule type" value="Genomic_DNA"/>
</dbReference>